<feature type="transmembrane region" description="Helical" evidence="10">
    <location>
        <begin position="375"/>
        <end position="399"/>
    </location>
</feature>
<feature type="transmembrane region" description="Helical" evidence="10">
    <location>
        <begin position="46"/>
        <end position="64"/>
    </location>
</feature>
<feature type="region of interest" description="Disordered" evidence="9">
    <location>
        <begin position="460"/>
        <end position="510"/>
    </location>
</feature>
<keyword evidence="7 10" id="KW-1133">Transmembrane helix</keyword>
<keyword evidence="8 10" id="KW-0472">Membrane</keyword>
<feature type="domain" description="PTS EIIC type-1" evidence="11">
    <location>
        <begin position="33"/>
        <end position="463"/>
    </location>
</feature>
<dbReference type="InterPro" id="IPR013013">
    <property type="entry name" value="PTS_EIIC_1"/>
</dbReference>
<dbReference type="EMBL" id="JACCFS010000001">
    <property type="protein sequence ID" value="NYJ36494.1"/>
    <property type="molecule type" value="Genomic_DNA"/>
</dbReference>
<proteinExistence type="predicted"/>
<evidence type="ECO:0000256" key="9">
    <source>
        <dbReference type="SAM" id="MobiDB-lite"/>
    </source>
</evidence>
<comment type="subcellular location">
    <subcellularLocation>
        <location evidence="1">Cell membrane</location>
        <topology evidence="1">Multi-pass membrane protein</topology>
    </subcellularLocation>
</comment>
<dbReference type="GO" id="GO:0015764">
    <property type="term" value="P:N-acetylglucosamine transport"/>
    <property type="evidence" value="ECO:0007669"/>
    <property type="project" value="TreeGrafter"/>
</dbReference>
<dbReference type="GO" id="GO:0009401">
    <property type="term" value="P:phosphoenolpyruvate-dependent sugar phosphotransferase system"/>
    <property type="evidence" value="ECO:0007669"/>
    <property type="project" value="UniProtKB-KW"/>
</dbReference>
<dbReference type="PANTHER" id="PTHR30009:SF4">
    <property type="entry name" value="PTS SYSTEM N-ACETYLGLUCOSAMINE-SPECIFIC EIICBA COMPONENT"/>
    <property type="match status" value="1"/>
</dbReference>
<feature type="compositionally biased region" description="Low complexity" evidence="9">
    <location>
        <begin position="487"/>
        <end position="500"/>
    </location>
</feature>
<evidence type="ECO:0000256" key="8">
    <source>
        <dbReference type="ARBA" id="ARBA00023136"/>
    </source>
</evidence>
<feature type="region of interest" description="Disordered" evidence="9">
    <location>
        <begin position="1"/>
        <end position="34"/>
    </location>
</feature>
<feature type="transmembrane region" description="Helical" evidence="10">
    <location>
        <begin position="428"/>
        <end position="451"/>
    </location>
</feature>
<comment type="caution">
    <text evidence="12">The sequence shown here is derived from an EMBL/GenBank/DDBJ whole genome shotgun (WGS) entry which is preliminary data.</text>
</comment>
<feature type="transmembrane region" description="Helical" evidence="10">
    <location>
        <begin position="120"/>
        <end position="140"/>
    </location>
</feature>
<dbReference type="InterPro" id="IPR003352">
    <property type="entry name" value="PTS_EIIC"/>
</dbReference>
<evidence type="ECO:0000313" key="12">
    <source>
        <dbReference type="EMBL" id="NYJ36494.1"/>
    </source>
</evidence>
<dbReference type="Pfam" id="PF02378">
    <property type="entry name" value="PTS_EIIC"/>
    <property type="match status" value="1"/>
</dbReference>
<evidence type="ECO:0000256" key="1">
    <source>
        <dbReference type="ARBA" id="ARBA00004651"/>
    </source>
</evidence>
<protein>
    <submittedName>
        <fullName evidence="12">PTS system N-acetylglucosamine-specific IIC component</fullName>
    </submittedName>
</protein>
<evidence type="ECO:0000313" key="13">
    <source>
        <dbReference type="Proteomes" id="UP000572051"/>
    </source>
</evidence>
<dbReference type="PANTHER" id="PTHR30009">
    <property type="entry name" value="CYTOCHROME C-TYPE SYNTHESIS PROTEIN AND PTS TRANSMEMBRANE COMPONENT"/>
    <property type="match status" value="1"/>
</dbReference>
<dbReference type="GO" id="GO:0005886">
    <property type="term" value="C:plasma membrane"/>
    <property type="evidence" value="ECO:0007669"/>
    <property type="project" value="UniProtKB-SubCell"/>
</dbReference>
<evidence type="ECO:0000256" key="2">
    <source>
        <dbReference type="ARBA" id="ARBA00022448"/>
    </source>
</evidence>
<dbReference type="Proteomes" id="UP000572051">
    <property type="component" value="Unassembled WGS sequence"/>
</dbReference>
<keyword evidence="6 10" id="KW-0812">Transmembrane</keyword>
<feature type="transmembrane region" description="Helical" evidence="10">
    <location>
        <begin position="322"/>
        <end position="344"/>
    </location>
</feature>
<feature type="transmembrane region" description="Helical" evidence="10">
    <location>
        <begin position="191"/>
        <end position="208"/>
    </location>
</feature>
<keyword evidence="4" id="KW-0762">Sugar transport</keyword>
<dbReference type="GO" id="GO:0090563">
    <property type="term" value="F:protein-phosphocysteine-sugar phosphotransferase activity"/>
    <property type="evidence" value="ECO:0007669"/>
    <property type="project" value="TreeGrafter"/>
</dbReference>
<evidence type="ECO:0000256" key="7">
    <source>
        <dbReference type="ARBA" id="ARBA00022989"/>
    </source>
</evidence>
<organism evidence="12 13">
    <name type="scientific">Nocardiopsis aegyptia</name>
    <dbReference type="NCBI Taxonomy" id="220378"/>
    <lineage>
        <taxon>Bacteria</taxon>
        <taxon>Bacillati</taxon>
        <taxon>Actinomycetota</taxon>
        <taxon>Actinomycetes</taxon>
        <taxon>Streptosporangiales</taxon>
        <taxon>Nocardiopsidaceae</taxon>
        <taxon>Nocardiopsis</taxon>
    </lineage>
</organism>
<keyword evidence="2" id="KW-0813">Transport</keyword>
<name>A0A7Z0EQL3_9ACTN</name>
<feature type="compositionally biased region" description="Polar residues" evidence="9">
    <location>
        <begin position="1"/>
        <end position="10"/>
    </location>
</feature>
<keyword evidence="5" id="KW-0598">Phosphotransferase system</keyword>
<feature type="transmembrane region" description="Helical" evidence="10">
    <location>
        <begin position="351"/>
        <end position="369"/>
    </location>
</feature>
<reference evidence="12 13" key="1">
    <citation type="submission" date="2020-07" db="EMBL/GenBank/DDBJ databases">
        <title>Sequencing the genomes of 1000 actinobacteria strains.</title>
        <authorList>
            <person name="Klenk H.-P."/>
        </authorList>
    </citation>
    <scope>NUCLEOTIDE SEQUENCE [LARGE SCALE GENOMIC DNA]</scope>
    <source>
        <strain evidence="12 13">DSM 44442</strain>
    </source>
</reference>
<evidence type="ECO:0000256" key="5">
    <source>
        <dbReference type="ARBA" id="ARBA00022683"/>
    </source>
</evidence>
<keyword evidence="13" id="KW-1185">Reference proteome</keyword>
<sequence>MSTDHSSTPSAPEPGGGTATGSAKATRPAKRPSSTLAVLQRLGRSLMMPIAVLPAAAILLRLGQPDLLGADGLAGMSGMGWMDPVAGAVGAAGDSIFQALPLLFAVGVAIGFAKRADGSTALAAVVGYLVFDRVATWTMVTFNGPTGDLGSRLVTYPLPVDPVTREPMVDQASAEAVGAVINNAVKNPTDVLGGIAMGLVAALLWQRYHRIKLPTWLGFFGGRRFVPIVTALAGLLIGVALGMLWPVVGSWIQDLGEGIIGAGAVGAGLYGVVNRILLPLGLHHVVNSFVWFVSGSYTDDAGNVSNGEITRYLAGDPSAGTFLSGFFPVLMFGLPGAALAMWLAAPKARRAQIGSIMIPAALTAFATGITEPVEFAFIFVAPVLFAVHVVLTGLSMAILNALDAQLGFGFSAGLIDLLLNATKDNTSGLGLILLLGLVYFGLYFGIFYVLITRFNLPTPGRESDPEENTAAHTVPSAAVDKPGTRVDGSLEPPEPGSSGDSGEGRTDGSG</sequence>
<evidence type="ECO:0000259" key="11">
    <source>
        <dbReference type="PROSITE" id="PS51103"/>
    </source>
</evidence>
<dbReference type="AlphaFoldDB" id="A0A7Z0EQL3"/>
<keyword evidence="3" id="KW-1003">Cell membrane</keyword>
<dbReference type="RefSeq" id="WP_179826434.1">
    <property type="nucleotide sequence ID" value="NZ_JACCFS010000001.1"/>
</dbReference>
<accession>A0A7Z0EQL3</accession>
<feature type="transmembrane region" description="Helical" evidence="10">
    <location>
        <begin position="228"/>
        <end position="248"/>
    </location>
</feature>
<evidence type="ECO:0000256" key="6">
    <source>
        <dbReference type="ARBA" id="ARBA00022692"/>
    </source>
</evidence>
<dbReference type="InterPro" id="IPR050429">
    <property type="entry name" value="PTS_Glucose_EIICBA"/>
</dbReference>
<evidence type="ECO:0000256" key="4">
    <source>
        <dbReference type="ARBA" id="ARBA00022597"/>
    </source>
</evidence>
<evidence type="ECO:0000256" key="3">
    <source>
        <dbReference type="ARBA" id="ARBA00022475"/>
    </source>
</evidence>
<feature type="transmembrane region" description="Helical" evidence="10">
    <location>
        <begin position="84"/>
        <end position="113"/>
    </location>
</feature>
<dbReference type="PROSITE" id="PS51103">
    <property type="entry name" value="PTS_EIIC_TYPE_1"/>
    <property type="match status" value="1"/>
</dbReference>
<gene>
    <name evidence="12" type="ORF">HNR10_004375</name>
</gene>
<dbReference type="GO" id="GO:0008982">
    <property type="term" value="F:protein-N(PI)-phosphohistidine-sugar phosphotransferase activity"/>
    <property type="evidence" value="ECO:0007669"/>
    <property type="project" value="InterPro"/>
</dbReference>
<evidence type="ECO:0000256" key="10">
    <source>
        <dbReference type="SAM" id="Phobius"/>
    </source>
</evidence>